<dbReference type="AlphaFoldDB" id="A0A9D4YZR8"/>
<evidence type="ECO:0000256" key="1">
    <source>
        <dbReference type="SAM" id="MobiDB-lite"/>
    </source>
</evidence>
<dbReference type="Proteomes" id="UP001055712">
    <property type="component" value="Unassembled WGS sequence"/>
</dbReference>
<organism evidence="2 3">
    <name type="scientific">Chlorella vulgaris</name>
    <name type="common">Green alga</name>
    <dbReference type="NCBI Taxonomy" id="3077"/>
    <lineage>
        <taxon>Eukaryota</taxon>
        <taxon>Viridiplantae</taxon>
        <taxon>Chlorophyta</taxon>
        <taxon>core chlorophytes</taxon>
        <taxon>Trebouxiophyceae</taxon>
        <taxon>Chlorellales</taxon>
        <taxon>Chlorellaceae</taxon>
        <taxon>Chlorella clade</taxon>
        <taxon>Chlorella</taxon>
    </lineage>
</organism>
<gene>
    <name evidence="2" type="ORF">D9Q98_002973</name>
</gene>
<name>A0A9D4YZR8_CHLVU</name>
<protein>
    <submittedName>
        <fullName evidence="2">Uncharacterized protein</fullName>
    </submittedName>
</protein>
<reference evidence="2" key="1">
    <citation type="journal article" date="2019" name="Plant J.">
        <title>Chlorella vulgaris genome assembly and annotation reveals the molecular basis for metabolic acclimation to high light conditions.</title>
        <authorList>
            <person name="Cecchin M."/>
            <person name="Marcolungo L."/>
            <person name="Rossato M."/>
            <person name="Girolomoni L."/>
            <person name="Cosentino E."/>
            <person name="Cuine S."/>
            <person name="Li-Beisson Y."/>
            <person name="Delledonne M."/>
            <person name="Ballottari M."/>
        </authorList>
    </citation>
    <scope>NUCLEOTIDE SEQUENCE</scope>
    <source>
        <strain evidence="2">211/11P</strain>
    </source>
</reference>
<proteinExistence type="predicted"/>
<dbReference type="InterPro" id="IPR037736">
    <property type="entry name" value="PSA3"/>
</dbReference>
<dbReference type="GO" id="GO:0048564">
    <property type="term" value="P:photosystem I assembly"/>
    <property type="evidence" value="ECO:0007669"/>
    <property type="project" value="InterPro"/>
</dbReference>
<dbReference type="PANTHER" id="PTHR36770:SF1">
    <property type="entry name" value="PHOTOSYSTEM I ASSEMBLY FACTOR PSA3, CHLOROPLASTIC"/>
    <property type="match status" value="1"/>
</dbReference>
<evidence type="ECO:0000313" key="3">
    <source>
        <dbReference type="Proteomes" id="UP001055712"/>
    </source>
</evidence>
<feature type="region of interest" description="Disordered" evidence="1">
    <location>
        <begin position="20"/>
        <end position="42"/>
    </location>
</feature>
<dbReference type="OrthoDB" id="2013100at2759"/>
<comment type="caution">
    <text evidence="2">The sequence shown here is derived from an EMBL/GenBank/DDBJ whole genome shotgun (WGS) entry which is preliminary data.</text>
</comment>
<reference evidence="2" key="2">
    <citation type="submission" date="2020-11" db="EMBL/GenBank/DDBJ databases">
        <authorList>
            <person name="Cecchin M."/>
            <person name="Marcolungo L."/>
            <person name="Rossato M."/>
            <person name="Girolomoni L."/>
            <person name="Cosentino E."/>
            <person name="Cuine S."/>
            <person name="Li-Beisson Y."/>
            <person name="Delledonne M."/>
            <person name="Ballottari M."/>
        </authorList>
    </citation>
    <scope>NUCLEOTIDE SEQUENCE</scope>
    <source>
        <strain evidence="2">211/11P</strain>
        <tissue evidence="2">Whole cell</tissue>
    </source>
</reference>
<evidence type="ECO:0000313" key="2">
    <source>
        <dbReference type="EMBL" id="KAI3434919.1"/>
    </source>
</evidence>
<keyword evidence="3" id="KW-1185">Reference proteome</keyword>
<dbReference type="PANTHER" id="PTHR36770">
    <property type="entry name" value="PHOTOSYSTEM I ASSEMBLY FACTOR PSA3, CHLOROPLASTIC"/>
    <property type="match status" value="1"/>
</dbReference>
<accession>A0A9D4YZR8</accession>
<dbReference type="EMBL" id="SIDB01000003">
    <property type="protein sequence ID" value="KAI3434919.1"/>
    <property type="molecule type" value="Genomic_DNA"/>
</dbReference>
<sequence length="254" mass="27268">MLGAQLGIKGGVSAAGAHGGLGSRLAAHPSQPRQCRRRTQRRQVQAVAQQQGEGLGANIKRIAKQITSALPIIGLVSRLTATEGGIGNDAQAYPEFCRQVFDAAPLGFQIAVAELQNKYGKAAQRRYILCALWMARKGAGVIPGKLIVDSARRLRVSSDLEYEMERFAEALLEQNAKYTYMNQPKGSPAQQADVAVDAIARLVLNLKDGQPVPAEDAQLVADCVAGGFWDVPGMAEEVQRSVAERELRASAYSL</sequence>